<dbReference type="GO" id="GO:0043565">
    <property type="term" value="F:sequence-specific DNA binding"/>
    <property type="evidence" value="ECO:0007669"/>
    <property type="project" value="InterPro"/>
</dbReference>
<dbReference type="GO" id="GO:0004803">
    <property type="term" value="F:transposase activity"/>
    <property type="evidence" value="ECO:0007669"/>
    <property type="project" value="InterPro"/>
</dbReference>
<evidence type="ECO:0008006" key="4">
    <source>
        <dbReference type="Google" id="ProtNLM"/>
    </source>
</evidence>
<accession>A0A8H9GXM9</accession>
<proteinExistence type="predicted"/>
<evidence type="ECO:0000313" key="2">
    <source>
        <dbReference type="EMBL" id="GGM60270.1"/>
    </source>
</evidence>
<protein>
    <recommendedName>
        <fullName evidence="4">Transposase</fullName>
    </recommendedName>
</protein>
<feature type="coiled-coil region" evidence="1">
    <location>
        <begin position="65"/>
        <end position="92"/>
    </location>
</feature>
<dbReference type="SUPFAM" id="SSF48295">
    <property type="entry name" value="TrpR-like"/>
    <property type="match status" value="1"/>
</dbReference>
<dbReference type="InterPro" id="IPR010921">
    <property type="entry name" value="Trp_repressor/repl_initiator"/>
</dbReference>
<evidence type="ECO:0000313" key="3">
    <source>
        <dbReference type="Proteomes" id="UP000600547"/>
    </source>
</evidence>
<gene>
    <name evidence="2" type="ORF">GCM10008956_39860</name>
</gene>
<keyword evidence="1" id="KW-0175">Coiled coil</keyword>
<organism evidence="2 3">
    <name type="scientific">Deinococcus arenae</name>
    <dbReference type="NCBI Taxonomy" id="1452751"/>
    <lineage>
        <taxon>Bacteria</taxon>
        <taxon>Thermotogati</taxon>
        <taxon>Deinococcota</taxon>
        <taxon>Deinococci</taxon>
        <taxon>Deinococcales</taxon>
        <taxon>Deinococcaceae</taxon>
        <taxon>Deinococcus</taxon>
    </lineage>
</organism>
<keyword evidence="3" id="KW-1185">Reference proteome</keyword>
<dbReference type="InterPro" id="IPR036388">
    <property type="entry name" value="WH-like_DNA-bd_sf"/>
</dbReference>
<evidence type="ECO:0000256" key="1">
    <source>
        <dbReference type="SAM" id="Coils"/>
    </source>
</evidence>
<dbReference type="GO" id="GO:0006313">
    <property type="term" value="P:DNA transposition"/>
    <property type="evidence" value="ECO:0007669"/>
    <property type="project" value="InterPro"/>
</dbReference>
<reference evidence="3" key="1">
    <citation type="journal article" date="2019" name="Int. J. Syst. Evol. Microbiol.">
        <title>The Global Catalogue of Microorganisms (GCM) 10K type strain sequencing project: providing services to taxonomists for standard genome sequencing and annotation.</title>
        <authorList>
            <consortium name="The Broad Institute Genomics Platform"/>
            <consortium name="The Broad Institute Genome Sequencing Center for Infectious Disease"/>
            <person name="Wu L."/>
            <person name="Ma J."/>
        </authorList>
    </citation>
    <scope>NUCLEOTIDE SEQUENCE [LARGE SCALE GENOMIC DNA]</scope>
    <source>
        <strain evidence="3">JCM 31047</strain>
    </source>
</reference>
<name>A0A8H9GXM9_9DEIO</name>
<dbReference type="Gene3D" id="1.10.10.10">
    <property type="entry name" value="Winged helix-like DNA-binding domain superfamily/Winged helix DNA-binding domain"/>
    <property type="match status" value="1"/>
</dbReference>
<dbReference type="AlphaFoldDB" id="A0A8H9GXM9"/>
<sequence>MGKQRKTWSTDLKEAIVLSVLRGELGVAEAARQHGVNESLIHTWKTQFLEAGRARLAGDRHDHGSTQVERENDRLKRILAEKELELDIARKVRRL</sequence>
<dbReference type="EMBL" id="BMQG01000035">
    <property type="protein sequence ID" value="GGM60270.1"/>
    <property type="molecule type" value="Genomic_DNA"/>
</dbReference>
<comment type="caution">
    <text evidence="2">The sequence shown here is derived from an EMBL/GenBank/DDBJ whole genome shotgun (WGS) entry which is preliminary data.</text>
</comment>
<dbReference type="RefSeq" id="WP_155300454.1">
    <property type="nucleotide sequence ID" value="NZ_BMQG01000035.1"/>
</dbReference>
<dbReference type="Pfam" id="PF01527">
    <property type="entry name" value="HTH_Tnp_1"/>
    <property type="match status" value="1"/>
</dbReference>
<dbReference type="Proteomes" id="UP000600547">
    <property type="component" value="Unassembled WGS sequence"/>
</dbReference>
<dbReference type="InterPro" id="IPR002514">
    <property type="entry name" value="Transposase_8"/>
</dbReference>